<comment type="subcellular location">
    <subcellularLocation>
        <location evidence="1">Cell membrane</location>
        <topology evidence="1">Multi-pass membrane protein</topology>
    </subcellularLocation>
</comment>
<evidence type="ECO:0000256" key="7">
    <source>
        <dbReference type="SAM" id="Phobius"/>
    </source>
</evidence>
<feature type="transmembrane region" description="Helical" evidence="7">
    <location>
        <begin position="84"/>
        <end position="110"/>
    </location>
</feature>
<feature type="transmembrane region" description="Helical" evidence="7">
    <location>
        <begin position="254"/>
        <end position="287"/>
    </location>
</feature>
<dbReference type="PANTHER" id="PTHR43299:SF1">
    <property type="entry name" value="UPF0718 PROTEIN YRAQ"/>
    <property type="match status" value="1"/>
</dbReference>
<dbReference type="AlphaFoldDB" id="A0A1H0L3A8"/>
<dbReference type="Proteomes" id="UP000199073">
    <property type="component" value="Unassembled WGS sequence"/>
</dbReference>
<feature type="transmembrane region" description="Helical" evidence="7">
    <location>
        <begin position="307"/>
        <end position="324"/>
    </location>
</feature>
<feature type="transmembrane region" description="Helical" evidence="7">
    <location>
        <begin position="381"/>
        <end position="399"/>
    </location>
</feature>
<evidence type="ECO:0000256" key="3">
    <source>
        <dbReference type="ARBA" id="ARBA00022475"/>
    </source>
</evidence>
<feature type="transmembrane region" description="Helical" evidence="7">
    <location>
        <begin position="149"/>
        <end position="171"/>
    </location>
</feature>
<feature type="transmembrane region" description="Helical" evidence="7">
    <location>
        <begin position="12"/>
        <end position="30"/>
    </location>
</feature>
<evidence type="ECO:0000313" key="8">
    <source>
        <dbReference type="EMBL" id="SDO62709.1"/>
    </source>
</evidence>
<evidence type="ECO:0000256" key="5">
    <source>
        <dbReference type="ARBA" id="ARBA00022989"/>
    </source>
</evidence>
<feature type="transmembrane region" description="Helical" evidence="7">
    <location>
        <begin position="336"/>
        <end position="361"/>
    </location>
</feature>
<evidence type="ECO:0000256" key="2">
    <source>
        <dbReference type="ARBA" id="ARBA00006386"/>
    </source>
</evidence>
<dbReference type="InterPro" id="IPR005524">
    <property type="entry name" value="DUF318"/>
</dbReference>
<keyword evidence="4 7" id="KW-0812">Transmembrane</keyword>
<evidence type="ECO:0000313" key="9">
    <source>
        <dbReference type="Proteomes" id="UP000199073"/>
    </source>
</evidence>
<feature type="transmembrane region" description="Helical" evidence="7">
    <location>
        <begin position="122"/>
        <end position="143"/>
    </location>
</feature>
<evidence type="ECO:0000256" key="1">
    <source>
        <dbReference type="ARBA" id="ARBA00004651"/>
    </source>
</evidence>
<keyword evidence="5 7" id="KW-1133">Transmembrane helix</keyword>
<dbReference type="OrthoDB" id="9777774at2"/>
<gene>
    <name evidence="8" type="ORF">SAMN05660330_00652</name>
</gene>
<dbReference type="PANTHER" id="PTHR43299">
    <property type="entry name" value="UPF0718 PROTEIN YRAQ"/>
    <property type="match status" value="1"/>
</dbReference>
<organism evidence="8 9">
    <name type="scientific">Desulforhopalus singaporensis</name>
    <dbReference type="NCBI Taxonomy" id="91360"/>
    <lineage>
        <taxon>Bacteria</taxon>
        <taxon>Pseudomonadati</taxon>
        <taxon>Thermodesulfobacteriota</taxon>
        <taxon>Desulfobulbia</taxon>
        <taxon>Desulfobulbales</taxon>
        <taxon>Desulfocapsaceae</taxon>
        <taxon>Desulforhopalus</taxon>
    </lineage>
</organism>
<evidence type="ECO:0000256" key="6">
    <source>
        <dbReference type="ARBA" id="ARBA00023136"/>
    </source>
</evidence>
<keyword evidence="6 7" id="KW-0472">Membrane</keyword>
<dbReference type="EMBL" id="FNJI01000004">
    <property type="protein sequence ID" value="SDO62709.1"/>
    <property type="molecule type" value="Genomic_DNA"/>
</dbReference>
<feature type="transmembrane region" description="Helical" evidence="7">
    <location>
        <begin position="229"/>
        <end position="247"/>
    </location>
</feature>
<feature type="transmembrane region" description="Helical" evidence="7">
    <location>
        <begin position="192"/>
        <end position="209"/>
    </location>
</feature>
<proteinExistence type="inferred from homology"/>
<feature type="transmembrane region" description="Helical" evidence="7">
    <location>
        <begin position="50"/>
        <end position="72"/>
    </location>
</feature>
<sequence length="432" mass="46252">MEWEREWKPLVAVILVFGACYYLPVGYGRFDNALAEALHLVKWYAREHVLLCLVPAFFIAGAIAVFVSQTSVLKYLGPTANKVIAYGVASVSGTVLAVCSCTILPLFAGIYRMGAGLGPATAFLYAGPAINVLAIILTARILGPEIGTARAVGAIFFSIVIGLIMHLLFAGEEKEKAAVQAALPEDEAVRPLWQNALYFSAMIGILVFANWSRPEDSQGLWHLIYSNKWLITSLFSIALTVILVSWYNLPKWQVVLAVVPVVVLALVAGNHPAIVFVAAVVGLSAVISDREDESGEWFRESWGFAKQILPLLLLGVLIAGMLLGRPGNEGLIPSEWVGRAVGGNSLLANFAASFAGAFMYFATLTEVPILQGLIGNGMGKGPALALLLAGPALSLPNMLVIRSIMGTKKTIIFVVLVIIMATVSGYLYGTLF</sequence>
<dbReference type="STRING" id="91360.SAMN05660330_00652"/>
<accession>A0A1H0L3A8</accession>
<evidence type="ECO:0008006" key="10">
    <source>
        <dbReference type="Google" id="ProtNLM"/>
    </source>
</evidence>
<dbReference type="Pfam" id="PF03773">
    <property type="entry name" value="ArsP_1"/>
    <property type="match status" value="1"/>
</dbReference>
<reference evidence="8 9" key="1">
    <citation type="submission" date="2016-10" db="EMBL/GenBank/DDBJ databases">
        <authorList>
            <person name="de Groot N.N."/>
        </authorList>
    </citation>
    <scope>NUCLEOTIDE SEQUENCE [LARGE SCALE GENOMIC DNA]</scope>
    <source>
        <strain evidence="8 9">DSM 12130</strain>
    </source>
</reference>
<dbReference type="PROSITE" id="PS51257">
    <property type="entry name" value="PROKAR_LIPOPROTEIN"/>
    <property type="match status" value="1"/>
</dbReference>
<dbReference type="RefSeq" id="WP_092219749.1">
    <property type="nucleotide sequence ID" value="NZ_FNJI01000004.1"/>
</dbReference>
<dbReference type="GO" id="GO:0005886">
    <property type="term" value="C:plasma membrane"/>
    <property type="evidence" value="ECO:0007669"/>
    <property type="project" value="UniProtKB-SubCell"/>
</dbReference>
<name>A0A1H0L3A8_9BACT</name>
<protein>
    <recommendedName>
        <fullName evidence="10">Permease</fullName>
    </recommendedName>
</protein>
<evidence type="ECO:0000256" key="4">
    <source>
        <dbReference type="ARBA" id="ARBA00022692"/>
    </source>
</evidence>
<feature type="transmembrane region" description="Helical" evidence="7">
    <location>
        <begin position="411"/>
        <end position="429"/>
    </location>
</feature>
<comment type="similarity">
    <text evidence="2">Belongs to the UPF0718 family.</text>
</comment>
<keyword evidence="3" id="KW-1003">Cell membrane</keyword>
<keyword evidence="9" id="KW-1185">Reference proteome</keyword>